<dbReference type="CDD" id="cd11845">
    <property type="entry name" value="SH3_Src_like"/>
    <property type="match status" value="1"/>
</dbReference>
<dbReference type="PROSITE" id="PS00107">
    <property type="entry name" value="PROTEIN_KINASE_ATP"/>
    <property type="match status" value="1"/>
</dbReference>
<evidence type="ECO:0000259" key="16">
    <source>
        <dbReference type="PROSITE" id="PS50002"/>
    </source>
</evidence>
<sequence length="538" mass="60876">MGNCFTKAQLKPTIMGQSSSQHEQRVASNGGSWDAAQGQQTPSRGGVMSSAHGPRGDVIRPSGLSQPRPSGTGTPPRGGSPRVVRALYSYESRVGSDISFRKGDRMEAAAEGNNDPDWLNVHHLGTGQTGFVPRNYVATEASVESEDWYFNRISRKEAETLLLLPENPRGTFLVRPSERMTSMCSLSVQDWEPQRGRHVKHYKIHRLDDGGYYIAPRNTYRDLRSLINSYAQEAKGLCHVLTQVCPRPKPQMWDLSLETRNHWMEIDKSEITMKRVLGSGNFGEVWYGLWRDKTEVAVKKLKPGSMSPAAFLAEAQIMKKFRHERLLALYAVCSEEPILIVTEFMCNGSLLDYLRKPEGKQCKFPDLLYMSGQVASGMAYLEEKRLIHRDLAARNILVGDAREVKICDFGLARAIEDNEYCPKQGAKFPVKWTAPEAIMYGKFSIKSDVWSFGVLLMEIVTYGAVPYPGMHNREVIEHIERGYRMPKPTSVVCPDSIYGLMAQCWHGEPERRPTFEYTFHFLDDFSISSEIPYREVQD</sequence>
<organism evidence="18 19">
    <name type="scientific">Amphibalanus amphitrite</name>
    <name type="common">Striped barnacle</name>
    <name type="synonym">Balanus amphitrite</name>
    <dbReference type="NCBI Taxonomy" id="1232801"/>
    <lineage>
        <taxon>Eukaryota</taxon>
        <taxon>Metazoa</taxon>
        <taxon>Ecdysozoa</taxon>
        <taxon>Arthropoda</taxon>
        <taxon>Crustacea</taxon>
        <taxon>Multicrustacea</taxon>
        <taxon>Cirripedia</taxon>
        <taxon>Thoracica</taxon>
        <taxon>Thoracicalcarea</taxon>
        <taxon>Balanomorpha</taxon>
        <taxon>Balanoidea</taxon>
        <taxon>Balanidae</taxon>
        <taxon>Amphibalaninae</taxon>
        <taxon>Amphibalanus</taxon>
    </lineage>
</organism>
<dbReference type="Gene3D" id="3.30.505.10">
    <property type="entry name" value="SH2 domain"/>
    <property type="match status" value="1"/>
</dbReference>
<evidence type="ECO:0000256" key="6">
    <source>
        <dbReference type="ARBA" id="ARBA00022840"/>
    </source>
</evidence>
<dbReference type="PROSITE" id="PS50002">
    <property type="entry name" value="SH3"/>
    <property type="match status" value="1"/>
</dbReference>
<evidence type="ECO:0000256" key="5">
    <source>
        <dbReference type="ARBA" id="ARBA00022777"/>
    </source>
</evidence>
<dbReference type="PROSITE" id="PS50011">
    <property type="entry name" value="PROTEIN_KINASE_DOM"/>
    <property type="match status" value="1"/>
</dbReference>
<dbReference type="PROSITE" id="PS50001">
    <property type="entry name" value="SH2"/>
    <property type="match status" value="1"/>
</dbReference>
<proteinExistence type="inferred from homology"/>
<dbReference type="PRINTS" id="PR00452">
    <property type="entry name" value="SH3DOMAIN"/>
</dbReference>
<evidence type="ECO:0000256" key="11">
    <source>
        <dbReference type="PROSITE-ProRule" id="PRU00192"/>
    </source>
</evidence>
<keyword evidence="5 13" id="KW-0418">Kinase</keyword>
<dbReference type="GO" id="GO:0002009">
    <property type="term" value="P:morphogenesis of an epithelium"/>
    <property type="evidence" value="ECO:0007669"/>
    <property type="project" value="UniProtKB-ARBA"/>
</dbReference>
<dbReference type="FunFam" id="3.30.200.20:FF:000053">
    <property type="entry name" value="Tyrosine-protein kinase"/>
    <property type="match status" value="1"/>
</dbReference>
<dbReference type="GO" id="GO:0030036">
    <property type="term" value="P:actin cytoskeleton organization"/>
    <property type="evidence" value="ECO:0007669"/>
    <property type="project" value="UniProtKB-ARBA"/>
</dbReference>
<protein>
    <recommendedName>
        <fullName evidence="13">Tyrosine-protein kinase</fullName>
        <ecNumber evidence="13">2.7.10.2</ecNumber>
    </recommendedName>
</protein>
<feature type="region of interest" description="Disordered" evidence="14">
    <location>
        <begin position="1"/>
        <end position="82"/>
    </location>
</feature>
<evidence type="ECO:0000256" key="13">
    <source>
        <dbReference type="RuleBase" id="RU362096"/>
    </source>
</evidence>
<evidence type="ECO:0000256" key="12">
    <source>
        <dbReference type="PROSITE-ProRule" id="PRU10141"/>
    </source>
</evidence>
<evidence type="ECO:0000313" key="19">
    <source>
        <dbReference type="Proteomes" id="UP000440578"/>
    </source>
</evidence>
<dbReference type="InterPro" id="IPR050198">
    <property type="entry name" value="Non-receptor_tyrosine_kinases"/>
</dbReference>
<dbReference type="InterPro" id="IPR000980">
    <property type="entry name" value="SH2"/>
</dbReference>
<dbReference type="PANTHER" id="PTHR24418">
    <property type="entry name" value="TYROSINE-PROTEIN KINASE"/>
    <property type="match status" value="1"/>
</dbReference>
<keyword evidence="3 13" id="KW-0808">Transferase</keyword>
<evidence type="ECO:0000259" key="17">
    <source>
        <dbReference type="PROSITE" id="PS50011"/>
    </source>
</evidence>
<accession>A0A6A4W078</accession>
<evidence type="ECO:0000259" key="15">
    <source>
        <dbReference type="PROSITE" id="PS50001"/>
    </source>
</evidence>
<feature type="domain" description="Protein kinase" evidence="17">
    <location>
        <begin position="271"/>
        <end position="526"/>
    </location>
</feature>
<dbReference type="SMART" id="SM00219">
    <property type="entry name" value="TyrKc"/>
    <property type="match status" value="1"/>
</dbReference>
<dbReference type="InterPro" id="IPR036860">
    <property type="entry name" value="SH2_dom_sf"/>
</dbReference>
<evidence type="ECO:0000256" key="7">
    <source>
        <dbReference type="ARBA" id="ARBA00022999"/>
    </source>
</evidence>
<dbReference type="GO" id="GO:0048468">
    <property type="term" value="P:cell development"/>
    <property type="evidence" value="ECO:0007669"/>
    <property type="project" value="UniProtKB-ARBA"/>
</dbReference>
<comment type="caution">
    <text evidence="18">The sequence shown here is derived from an EMBL/GenBank/DDBJ whole genome shotgun (WGS) entry which is preliminary data.</text>
</comment>
<dbReference type="InterPro" id="IPR001245">
    <property type="entry name" value="Ser-Thr/Tyr_kinase_cat_dom"/>
</dbReference>
<dbReference type="InterPro" id="IPR036028">
    <property type="entry name" value="SH3-like_dom_sf"/>
</dbReference>
<dbReference type="EMBL" id="VIIS01001504">
    <property type="protein sequence ID" value="KAF0297214.1"/>
    <property type="molecule type" value="Genomic_DNA"/>
</dbReference>
<keyword evidence="4 12" id="KW-0547">Nucleotide-binding</keyword>
<dbReference type="InterPro" id="IPR008266">
    <property type="entry name" value="Tyr_kinase_AS"/>
</dbReference>
<dbReference type="OrthoDB" id="28230at2759"/>
<evidence type="ECO:0000256" key="14">
    <source>
        <dbReference type="SAM" id="MobiDB-lite"/>
    </source>
</evidence>
<evidence type="ECO:0000256" key="8">
    <source>
        <dbReference type="ARBA" id="ARBA00023137"/>
    </source>
</evidence>
<evidence type="ECO:0000313" key="18">
    <source>
        <dbReference type="EMBL" id="KAF0297214.1"/>
    </source>
</evidence>
<dbReference type="EC" id="2.7.10.2" evidence="13"/>
<keyword evidence="1 11" id="KW-0728">SH3 domain</keyword>
<keyword evidence="2" id="KW-0597">Phosphoprotein</keyword>
<feature type="binding site" evidence="12">
    <location>
        <position position="300"/>
    </location>
    <ligand>
        <name>ATP</name>
        <dbReference type="ChEBI" id="CHEBI:30616"/>
    </ligand>
</feature>
<comment type="similarity">
    <text evidence="13">Belongs to the protein kinase superfamily. Tyr protein kinase family.</text>
</comment>
<dbReference type="Pfam" id="PF00017">
    <property type="entry name" value="SH2"/>
    <property type="match status" value="1"/>
</dbReference>
<evidence type="ECO:0000256" key="1">
    <source>
        <dbReference type="ARBA" id="ARBA00022443"/>
    </source>
</evidence>
<dbReference type="InterPro" id="IPR000719">
    <property type="entry name" value="Prot_kinase_dom"/>
</dbReference>
<dbReference type="SMART" id="SM00326">
    <property type="entry name" value="SH3"/>
    <property type="match status" value="1"/>
</dbReference>
<dbReference type="SUPFAM" id="SSF50044">
    <property type="entry name" value="SH3-domain"/>
    <property type="match status" value="1"/>
</dbReference>
<gene>
    <name evidence="18" type="primary">Src64B_1</name>
    <name evidence="18" type="ORF">FJT64_005345</name>
</gene>
<dbReference type="InterPro" id="IPR011009">
    <property type="entry name" value="Kinase-like_dom_sf"/>
</dbReference>
<feature type="compositionally biased region" description="Polar residues" evidence="14">
    <location>
        <begin position="15"/>
        <end position="43"/>
    </location>
</feature>
<dbReference type="GO" id="GO:0004715">
    <property type="term" value="F:non-membrane spanning protein tyrosine kinase activity"/>
    <property type="evidence" value="ECO:0007669"/>
    <property type="project" value="UniProtKB-EC"/>
</dbReference>
<feature type="domain" description="SH3" evidence="16">
    <location>
        <begin position="79"/>
        <end position="142"/>
    </location>
</feature>
<dbReference type="PRINTS" id="PR00109">
    <property type="entry name" value="TYRKINASE"/>
</dbReference>
<dbReference type="Gene3D" id="2.30.30.40">
    <property type="entry name" value="SH3 Domains"/>
    <property type="match status" value="1"/>
</dbReference>
<comment type="catalytic activity">
    <reaction evidence="9 13">
        <text>L-tyrosyl-[protein] + ATP = O-phospho-L-tyrosyl-[protein] + ADP + H(+)</text>
        <dbReference type="Rhea" id="RHEA:10596"/>
        <dbReference type="Rhea" id="RHEA-COMP:10136"/>
        <dbReference type="Rhea" id="RHEA-COMP:20101"/>
        <dbReference type="ChEBI" id="CHEBI:15378"/>
        <dbReference type="ChEBI" id="CHEBI:30616"/>
        <dbReference type="ChEBI" id="CHEBI:46858"/>
        <dbReference type="ChEBI" id="CHEBI:61978"/>
        <dbReference type="ChEBI" id="CHEBI:456216"/>
        <dbReference type="EC" id="2.7.10.2"/>
    </reaction>
</comment>
<keyword evidence="19" id="KW-1185">Reference proteome</keyword>
<dbReference type="InterPro" id="IPR017441">
    <property type="entry name" value="Protein_kinase_ATP_BS"/>
</dbReference>
<dbReference type="InterPro" id="IPR020635">
    <property type="entry name" value="Tyr_kinase_cat_dom"/>
</dbReference>
<dbReference type="InterPro" id="IPR001452">
    <property type="entry name" value="SH3_domain"/>
</dbReference>
<dbReference type="SMART" id="SM00252">
    <property type="entry name" value="SH2"/>
    <property type="match status" value="1"/>
</dbReference>
<dbReference type="Pfam" id="PF00018">
    <property type="entry name" value="SH3_1"/>
    <property type="match status" value="1"/>
</dbReference>
<dbReference type="FunFam" id="1.10.510.10:FF:000399">
    <property type="entry name" value="Tyrosine-protein kinase"/>
    <property type="match status" value="1"/>
</dbReference>
<feature type="compositionally biased region" description="Low complexity" evidence="14">
    <location>
        <begin position="67"/>
        <end position="82"/>
    </location>
</feature>
<dbReference type="PROSITE" id="PS00109">
    <property type="entry name" value="PROTEIN_KINASE_TYR"/>
    <property type="match status" value="1"/>
</dbReference>
<dbReference type="CDD" id="cd05034">
    <property type="entry name" value="PTKc_Src_like"/>
    <property type="match status" value="1"/>
</dbReference>
<evidence type="ECO:0000256" key="9">
    <source>
        <dbReference type="ARBA" id="ARBA00051245"/>
    </source>
</evidence>
<name>A0A6A4W078_AMPAM</name>
<dbReference type="PRINTS" id="PR00401">
    <property type="entry name" value="SH2DOMAIN"/>
</dbReference>
<evidence type="ECO:0000256" key="2">
    <source>
        <dbReference type="ARBA" id="ARBA00022553"/>
    </source>
</evidence>
<reference evidence="18 19" key="1">
    <citation type="submission" date="2019-07" db="EMBL/GenBank/DDBJ databases">
        <title>Draft genome assembly of a fouling barnacle, Amphibalanus amphitrite (Darwin, 1854): The first reference genome for Thecostraca.</title>
        <authorList>
            <person name="Kim W."/>
        </authorList>
    </citation>
    <scope>NUCLEOTIDE SEQUENCE [LARGE SCALE GENOMIC DNA]</scope>
    <source>
        <strain evidence="18">SNU_AA5</strain>
        <tissue evidence="18">Soma without cirri and trophi</tissue>
    </source>
</reference>
<dbReference type="SUPFAM" id="SSF55550">
    <property type="entry name" value="SH2 domain"/>
    <property type="match status" value="1"/>
</dbReference>
<dbReference type="GO" id="GO:0007435">
    <property type="term" value="P:salivary gland morphogenesis"/>
    <property type="evidence" value="ECO:0007669"/>
    <property type="project" value="UniProtKB-ARBA"/>
</dbReference>
<dbReference type="Proteomes" id="UP000440578">
    <property type="component" value="Unassembled WGS sequence"/>
</dbReference>
<dbReference type="AlphaFoldDB" id="A0A6A4W078"/>
<evidence type="ECO:0000256" key="3">
    <source>
        <dbReference type="ARBA" id="ARBA00022679"/>
    </source>
</evidence>
<keyword evidence="6 12" id="KW-0067">ATP-binding</keyword>
<keyword evidence="7 10" id="KW-0727">SH2 domain</keyword>
<dbReference type="Gene3D" id="1.10.510.10">
    <property type="entry name" value="Transferase(Phosphotransferase) domain 1"/>
    <property type="match status" value="1"/>
</dbReference>
<evidence type="ECO:0000256" key="4">
    <source>
        <dbReference type="ARBA" id="ARBA00022741"/>
    </source>
</evidence>
<dbReference type="GO" id="GO:0005524">
    <property type="term" value="F:ATP binding"/>
    <property type="evidence" value="ECO:0007669"/>
    <property type="project" value="UniProtKB-UniRule"/>
</dbReference>
<dbReference type="Pfam" id="PF07714">
    <property type="entry name" value="PK_Tyr_Ser-Thr"/>
    <property type="match status" value="1"/>
</dbReference>
<feature type="domain" description="SH2" evidence="15">
    <location>
        <begin position="148"/>
        <end position="245"/>
    </location>
</feature>
<keyword evidence="8 13" id="KW-0829">Tyrosine-protein kinase</keyword>
<evidence type="ECO:0000256" key="10">
    <source>
        <dbReference type="PROSITE-ProRule" id="PRU00191"/>
    </source>
</evidence>
<dbReference type="SUPFAM" id="SSF56112">
    <property type="entry name" value="Protein kinase-like (PK-like)"/>
    <property type="match status" value="1"/>
</dbReference>